<dbReference type="EMBL" id="CP072801">
    <property type="protein sequence ID" value="QTR45442.1"/>
    <property type="molecule type" value="Genomic_DNA"/>
</dbReference>
<dbReference type="RefSeq" id="WP_210221853.1">
    <property type="nucleotide sequence ID" value="NZ_CP072801.1"/>
</dbReference>
<evidence type="ECO:0000256" key="4">
    <source>
        <dbReference type="ARBA" id="ARBA00022691"/>
    </source>
</evidence>
<dbReference type="InterPro" id="IPR029063">
    <property type="entry name" value="SAM-dependent_MTases_sf"/>
</dbReference>
<dbReference type="InterPro" id="IPR052190">
    <property type="entry name" value="Euk-Arch_PrmC-MTase"/>
</dbReference>
<keyword evidence="3" id="KW-0808">Transferase</keyword>
<protein>
    <submittedName>
        <fullName evidence="6">Methyltransferase</fullName>
    </submittedName>
</protein>
<dbReference type="GO" id="GO:0032259">
    <property type="term" value="P:methylation"/>
    <property type="evidence" value="ECO:0007669"/>
    <property type="project" value="UniProtKB-KW"/>
</dbReference>
<dbReference type="SUPFAM" id="SSF53335">
    <property type="entry name" value="S-adenosyl-L-methionine-dependent methyltransferases"/>
    <property type="match status" value="1"/>
</dbReference>
<evidence type="ECO:0000256" key="3">
    <source>
        <dbReference type="ARBA" id="ARBA00022679"/>
    </source>
</evidence>
<dbReference type="CDD" id="cd02440">
    <property type="entry name" value="AdoMet_MTases"/>
    <property type="match status" value="1"/>
</dbReference>
<comment type="similarity">
    <text evidence="1">Belongs to the eukaryotic/archaeal PrmC-related family.</text>
</comment>
<evidence type="ECO:0000313" key="7">
    <source>
        <dbReference type="Proteomes" id="UP000672039"/>
    </source>
</evidence>
<dbReference type="PROSITE" id="PS00092">
    <property type="entry name" value="N6_MTASE"/>
    <property type="match status" value="1"/>
</dbReference>
<dbReference type="Pfam" id="PF05175">
    <property type="entry name" value="MTS"/>
    <property type="match status" value="1"/>
</dbReference>
<keyword evidence="7" id="KW-1185">Reference proteome</keyword>
<feature type="domain" description="Methyltransferase small" evidence="5">
    <location>
        <begin position="46"/>
        <end position="181"/>
    </location>
</feature>
<keyword evidence="2 6" id="KW-0489">Methyltransferase</keyword>
<evidence type="ECO:0000256" key="2">
    <source>
        <dbReference type="ARBA" id="ARBA00022603"/>
    </source>
</evidence>
<dbReference type="GO" id="GO:0008168">
    <property type="term" value="F:methyltransferase activity"/>
    <property type="evidence" value="ECO:0007669"/>
    <property type="project" value="UniProtKB-KW"/>
</dbReference>
<keyword evidence="4" id="KW-0949">S-adenosyl-L-methionine</keyword>
<sequence>MTIQDNLQQVLARKRLTEIYGYSVVTDQLDYSAIDQVFPIYPEQAFFLDELDRDKIKGANVLEVGVGSGVLSIGAARAGAAKVTALEINPRAKNTAGFNIVMNGFEDRIAIIDGNSDVFRPVAGQTFDYIFSNPPFEPTPPDQDFFYHSAAGPFGLDFIETMLQGVNEVLKPGGHLQIVTAAPGDDQGPFMFADLAEKYLKGTTTIVVSPASLDYFEAVDWLPEKGFFTHDQAEYLKSLAREAGVSRSFLCVLHHIKDGPGEGVQMKLSDKAYASPEVPFE</sequence>
<dbReference type="InterPro" id="IPR002052">
    <property type="entry name" value="DNA_methylase_N6_adenine_CS"/>
</dbReference>
<evidence type="ECO:0000256" key="1">
    <source>
        <dbReference type="ARBA" id="ARBA00006149"/>
    </source>
</evidence>
<evidence type="ECO:0000313" key="6">
    <source>
        <dbReference type="EMBL" id="QTR45442.1"/>
    </source>
</evidence>
<dbReference type="PANTHER" id="PTHR45875:SF1">
    <property type="entry name" value="METHYLTRANSFERASE N6AMT1"/>
    <property type="match status" value="1"/>
</dbReference>
<dbReference type="Gene3D" id="3.40.50.150">
    <property type="entry name" value="Vaccinia Virus protein VP39"/>
    <property type="match status" value="1"/>
</dbReference>
<dbReference type="InterPro" id="IPR007848">
    <property type="entry name" value="Small_mtfrase_dom"/>
</dbReference>
<evidence type="ECO:0000259" key="5">
    <source>
        <dbReference type="Pfam" id="PF05175"/>
    </source>
</evidence>
<dbReference type="Proteomes" id="UP000672039">
    <property type="component" value="Chromosome"/>
</dbReference>
<reference evidence="6 7" key="1">
    <citation type="submission" date="2021-04" db="EMBL/GenBank/DDBJ databases">
        <title>Genomics, taxonomy and metabolism of representatives of sulfur bacteria of the genus Thiothrix: Thiothrix fructosivorans QT, Thiothrix unzii A1T and three new species, Thiothrix subterranea sp. nov., Thiothrix litoralis sp. nov. and 'Candidatus Thiothrix anitrata' sp. nov.</title>
        <authorList>
            <person name="Ravin N.V."/>
            <person name="Smolyakov D."/>
            <person name="Rudenko T.S."/>
            <person name="Mardanov A.V."/>
            <person name="Beletsky A.V."/>
            <person name="Markov N.D."/>
            <person name="Fomenkov A.I."/>
            <person name="Roberts R.J."/>
            <person name="Karnachuk O.V."/>
            <person name="Novikov A."/>
            <person name="Grabovich M.Y."/>
        </authorList>
    </citation>
    <scope>NUCLEOTIDE SEQUENCE [LARGE SCALE GENOMIC DNA]</scope>
    <source>
        <strain evidence="6 7">AS</strain>
    </source>
</reference>
<organism evidence="6 7">
    <name type="scientific">Thiothrix litoralis</name>
    <dbReference type="NCBI Taxonomy" id="2891210"/>
    <lineage>
        <taxon>Bacteria</taxon>
        <taxon>Pseudomonadati</taxon>
        <taxon>Pseudomonadota</taxon>
        <taxon>Gammaproteobacteria</taxon>
        <taxon>Thiotrichales</taxon>
        <taxon>Thiotrichaceae</taxon>
        <taxon>Thiothrix</taxon>
    </lineage>
</organism>
<accession>A0ABX7WPV9</accession>
<gene>
    <name evidence="6" type="ORF">J9253_15735</name>
</gene>
<name>A0ABX7WPV9_9GAMM</name>
<proteinExistence type="inferred from homology"/>
<dbReference type="PANTHER" id="PTHR45875">
    <property type="entry name" value="METHYLTRANSFERASE N6AMT1"/>
    <property type="match status" value="1"/>
</dbReference>